<keyword evidence="3" id="KW-0238">DNA-binding</keyword>
<dbReference type="Gene3D" id="1.10.10.10">
    <property type="entry name" value="Winged helix-like DNA-binding domain superfamily/Winged helix DNA-binding domain"/>
    <property type="match status" value="1"/>
</dbReference>
<dbReference type="InterPro" id="IPR036388">
    <property type="entry name" value="WH-like_DNA-bd_sf"/>
</dbReference>
<evidence type="ECO:0000313" key="7">
    <source>
        <dbReference type="EMBL" id="AGL03467.1"/>
    </source>
</evidence>
<dbReference type="Pfam" id="PF00126">
    <property type="entry name" value="HTH_1"/>
    <property type="match status" value="1"/>
</dbReference>
<organism evidence="7 8">
    <name type="scientific">Desulfoscipio gibsoniae DSM 7213</name>
    <dbReference type="NCBI Taxonomy" id="767817"/>
    <lineage>
        <taxon>Bacteria</taxon>
        <taxon>Bacillati</taxon>
        <taxon>Bacillota</taxon>
        <taxon>Clostridia</taxon>
        <taxon>Eubacteriales</taxon>
        <taxon>Desulfallaceae</taxon>
        <taxon>Desulfoscipio</taxon>
    </lineage>
</organism>
<dbReference type="InterPro" id="IPR000847">
    <property type="entry name" value="LysR_HTH_N"/>
</dbReference>
<evidence type="ECO:0000256" key="2">
    <source>
        <dbReference type="ARBA" id="ARBA00023015"/>
    </source>
</evidence>
<dbReference type="STRING" id="767817.Desgi_4214"/>
<accession>R4KPI1</accession>
<evidence type="ECO:0000256" key="3">
    <source>
        <dbReference type="ARBA" id="ARBA00023125"/>
    </source>
</evidence>
<dbReference type="FunFam" id="1.10.10.10:FF:000001">
    <property type="entry name" value="LysR family transcriptional regulator"/>
    <property type="match status" value="1"/>
</dbReference>
<dbReference type="SUPFAM" id="SSF46785">
    <property type="entry name" value="Winged helix' DNA-binding domain"/>
    <property type="match status" value="1"/>
</dbReference>
<dbReference type="SUPFAM" id="SSF53850">
    <property type="entry name" value="Periplasmic binding protein-like II"/>
    <property type="match status" value="1"/>
</dbReference>
<feature type="coiled-coil region" evidence="5">
    <location>
        <begin position="64"/>
        <end position="92"/>
    </location>
</feature>
<keyword evidence="2" id="KW-0805">Transcription regulation</keyword>
<name>R4KPI1_9FIRM</name>
<dbReference type="InterPro" id="IPR005119">
    <property type="entry name" value="LysR_subst-bd"/>
</dbReference>
<dbReference type="Pfam" id="PF03466">
    <property type="entry name" value="LysR_substrate"/>
    <property type="match status" value="1"/>
</dbReference>
<dbReference type="CDD" id="cd08420">
    <property type="entry name" value="PBP2_CysL_like"/>
    <property type="match status" value="1"/>
</dbReference>
<dbReference type="PANTHER" id="PTHR30126:SF40">
    <property type="entry name" value="HTH-TYPE TRANSCRIPTIONAL REGULATOR GLTR"/>
    <property type="match status" value="1"/>
</dbReference>
<evidence type="ECO:0000256" key="5">
    <source>
        <dbReference type="SAM" id="Coils"/>
    </source>
</evidence>
<dbReference type="KEGG" id="dgi:Desgi_4214"/>
<dbReference type="InterPro" id="IPR036390">
    <property type="entry name" value="WH_DNA-bd_sf"/>
</dbReference>
<keyword evidence="5" id="KW-0175">Coiled coil</keyword>
<dbReference type="RefSeq" id="WP_006521486.1">
    <property type="nucleotide sequence ID" value="NC_021184.1"/>
</dbReference>
<reference evidence="7 8" key="1">
    <citation type="submission" date="2012-01" db="EMBL/GenBank/DDBJ databases">
        <title>Complete sequence of Desulfotomaculum gibsoniae DSM 7213.</title>
        <authorList>
            <consortium name="US DOE Joint Genome Institute"/>
            <person name="Lucas S."/>
            <person name="Han J."/>
            <person name="Lapidus A."/>
            <person name="Cheng J.-F."/>
            <person name="Goodwin L."/>
            <person name="Pitluck S."/>
            <person name="Peters L."/>
            <person name="Ovchinnikova G."/>
            <person name="Teshima H."/>
            <person name="Detter J.C."/>
            <person name="Han C."/>
            <person name="Tapia R."/>
            <person name="Land M."/>
            <person name="Hauser L."/>
            <person name="Kyrpides N."/>
            <person name="Ivanova N."/>
            <person name="Pagani I."/>
            <person name="Parshina S."/>
            <person name="Plugge C."/>
            <person name="Muyzer G."/>
            <person name="Kuever J."/>
            <person name="Ivanova A."/>
            <person name="Nazina T."/>
            <person name="Klenk H.-P."/>
            <person name="Brambilla E."/>
            <person name="Spring S."/>
            <person name="Stams A.F."/>
            <person name="Woyke T."/>
        </authorList>
    </citation>
    <scope>NUCLEOTIDE SEQUENCE [LARGE SCALE GENOMIC DNA]</scope>
    <source>
        <strain evidence="7 8">DSM 7213</strain>
    </source>
</reference>
<dbReference type="InterPro" id="IPR047788">
    <property type="entry name" value="LysR-like_Sec_metab"/>
</dbReference>
<dbReference type="eggNOG" id="COG0583">
    <property type="taxonomic scope" value="Bacteria"/>
</dbReference>
<dbReference type="PRINTS" id="PR00039">
    <property type="entry name" value="HTHLYSR"/>
</dbReference>
<dbReference type="PROSITE" id="PS50931">
    <property type="entry name" value="HTH_LYSR"/>
    <property type="match status" value="1"/>
</dbReference>
<gene>
    <name evidence="7" type="ORF">Desgi_4214</name>
</gene>
<protein>
    <submittedName>
        <fullName evidence="7">Transcriptional regulator</fullName>
    </submittedName>
</protein>
<dbReference type="EMBL" id="CP003273">
    <property type="protein sequence ID" value="AGL03467.1"/>
    <property type="molecule type" value="Genomic_DNA"/>
</dbReference>
<feature type="domain" description="HTH lysR-type" evidence="6">
    <location>
        <begin position="1"/>
        <end position="58"/>
    </location>
</feature>
<evidence type="ECO:0000256" key="4">
    <source>
        <dbReference type="ARBA" id="ARBA00023163"/>
    </source>
</evidence>
<dbReference type="GO" id="GO:0000976">
    <property type="term" value="F:transcription cis-regulatory region binding"/>
    <property type="evidence" value="ECO:0007669"/>
    <property type="project" value="TreeGrafter"/>
</dbReference>
<dbReference type="AlphaFoldDB" id="R4KPI1"/>
<sequence>MNIERFKVFSKVAQFKSFTRAADELFMTQPAISKNIKLIEDFYGVVLFRRIGKHIELTEAGNKLLQFANEILKLADEAKEALNEDKLQSEEKIVISSGSTVGVYILPEVLKSFLKKYPKVQFTIEISNAQKILDEFVDGSIDVGIIGALVHKTSLKYLPFISEELKLIVAKHHPWCQKSEISASDLKSQPFFLREKGSGLRYVVEERLRKAGIELDNVTEMPNNEAIVKLVEAGLGVSIVSEYAIAEDLELNRVKTVKIKNLDLHRYFYLLYNEEKMSSKTFNNFIDYLRTNCTGKKPLK</sequence>
<keyword evidence="4" id="KW-0804">Transcription</keyword>
<evidence type="ECO:0000313" key="8">
    <source>
        <dbReference type="Proteomes" id="UP000013520"/>
    </source>
</evidence>
<evidence type="ECO:0000256" key="1">
    <source>
        <dbReference type="ARBA" id="ARBA00009437"/>
    </source>
</evidence>
<dbReference type="PANTHER" id="PTHR30126">
    <property type="entry name" value="HTH-TYPE TRANSCRIPTIONAL REGULATOR"/>
    <property type="match status" value="1"/>
</dbReference>
<dbReference type="OrthoDB" id="9785745at2"/>
<dbReference type="Proteomes" id="UP000013520">
    <property type="component" value="Chromosome"/>
</dbReference>
<dbReference type="HOGENOM" id="CLU_039613_6_1_9"/>
<proteinExistence type="inferred from homology"/>
<dbReference type="Gene3D" id="3.40.190.290">
    <property type="match status" value="1"/>
</dbReference>
<dbReference type="GO" id="GO:0003700">
    <property type="term" value="F:DNA-binding transcription factor activity"/>
    <property type="evidence" value="ECO:0007669"/>
    <property type="project" value="InterPro"/>
</dbReference>
<evidence type="ECO:0000259" key="6">
    <source>
        <dbReference type="PROSITE" id="PS50931"/>
    </source>
</evidence>
<comment type="similarity">
    <text evidence="1">Belongs to the LysR transcriptional regulatory family.</text>
</comment>
<dbReference type="NCBIfam" id="NF040786">
    <property type="entry name" value="LysR_Sec_metab"/>
    <property type="match status" value="1"/>
</dbReference>
<keyword evidence="8" id="KW-1185">Reference proteome</keyword>